<keyword evidence="5" id="KW-0378">Hydrolase</keyword>
<evidence type="ECO:0000256" key="5">
    <source>
        <dbReference type="ARBA" id="ARBA00022801"/>
    </source>
</evidence>
<evidence type="ECO:0000259" key="11">
    <source>
        <dbReference type="Pfam" id="PF03644"/>
    </source>
</evidence>
<reference evidence="13" key="2">
    <citation type="submission" date="2025-09" db="UniProtKB">
        <authorList>
            <consortium name="Ensembl"/>
        </authorList>
    </citation>
    <scope>IDENTIFICATION</scope>
</reference>
<comment type="similarity">
    <text evidence="2">Belongs to the glycosyl hydrolase 85 family.</text>
</comment>
<feature type="region of interest" description="Disordered" evidence="10">
    <location>
        <begin position="1"/>
        <end position="43"/>
    </location>
</feature>
<dbReference type="GO" id="GO:0005829">
    <property type="term" value="C:cytosol"/>
    <property type="evidence" value="ECO:0007669"/>
    <property type="project" value="UniProtKB-SubCell"/>
</dbReference>
<evidence type="ECO:0000256" key="3">
    <source>
        <dbReference type="ARBA" id="ARBA00012566"/>
    </source>
</evidence>
<dbReference type="InterPro" id="IPR032979">
    <property type="entry name" value="ENGase"/>
</dbReference>
<keyword evidence="6" id="KW-0326">Glycosidase</keyword>
<feature type="domain" description="Cytosolic endo-beta-N-acetylglucosaminidase C-terminal" evidence="12">
    <location>
        <begin position="597"/>
        <end position="707"/>
    </location>
</feature>
<dbReference type="CTD" id="64772"/>
<dbReference type="GeneID" id="111856742"/>
<comment type="subcellular location">
    <subcellularLocation>
        <location evidence="1">Cytoplasm</location>
        <location evidence="1">Cytosol</location>
    </subcellularLocation>
</comment>
<organism evidence="13 14">
    <name type="scientific">Paramormyrops kingsleyae</name>
    <dbReference type="NCBI Taxonomy" id="1676925"/>
    <lineage>
        <taxon>Eukaryota</taxon>
        <taxon>Metazoa</taxon>
        <taxon>Chordata</taxon>
        <taxon>Craniata</taxon>
        <taxon>Vertebrata</taxon>
        <taxon>Euteleostomi</taxon>
        <taxon>Actinopterygii</taxon>
        <taxon>Neopterygii</taxon>
        <taxon>Teleostei</taxon>
        <taxon>Osteoglossocephala</taxon>
        <taxon>Osteoglossomorpha</taxon>
        <taxon>Osteoglossiformes</taxon>
        <taxon>Mormyridae</taxon>
        <taxon>Paramormyrops</taxon>
    </lineage>
</organism>
<evidence type="ECO:0000256" key="6">
    <source>
        <dbReference type="ARBA" id="ARBA00023295"/>
    </source>
</evidence>
<comment type="function">
    <text evidence="8">Endoglycosidase that releases N-glycans from glycoproteins by cleaving the beta-1,4-glycosidic bond in the N,N'-diacetylchitobiose core. Involved in the processing of free oligosaccharides in the cytosol.</text>
</comment>
<dbReference type="PANTHER" id="PTHR13246:SF1">
    <property type="entry name" value="CYTOSOLIC ENDO-BETA-N-ACETYLGLUCOSAMINIDASE"/>
    <property type="match status" value="1"/>
</dbReference>
<sequence>MEHGRTIERDSMSVLKRRKERRGFTNDETVKKNKTDSLESCFDSPQGTVHEVVNYEPPSLSGAHYDPDTTEPISSALNSLEDLRSWQRSQASPFNVAAEPLAARLPPLARRRSRTLVCHDMMGGYLEDRFIQGAEVETPYAFYHWHHIDIFNYFSHIMVTIPPAVWTNAAHKHGVLVLGTFITEWKDGKIVCEDFLKDEESYRMVADKLVQISYCYGFDGWLVNIENDLSEKAVKNMPLFLRYLTDQTHERIPSGQVVWYDSVLEGGELKWQNELNERNRVFFQACDGFFTNYNWTAQSLEWMQTYPVAKERLADIYVGVDVFARGEVVGGKFETNKAMELIRQHGLSAAIFAPGWVYECHEKTEFRANQDRFWGLLADFLHAHHLSCSLPFVSSFCQGFGQSFFWKGKREKLQRWLNLSAQEVQPLYLPEPVGGGSLKIRGCPQDAWSGASSLVLEGTIPPELTELRAKILSLHVRLAPTTFVSLICKPSDGIAVSLEMGAADAEPRPADGTEPGPCPSVQLEALAEDHRLWKQFTQGSSEWMSGWSIRCYLLKPNDYALLDIGVSISRTTQDQDVPFHCRIGEIAVLDAESMWRPLPPLGGVRLERPVWQRASQGPDGAGEVCLSITLRWNYPARVARHFRVHWRQLDVPARSPILIGRSYTTLYRVCGLTVPDPPGRVELLVEPVGVGPTTPESHWGRCVLSYTEKEVQ</sequence>
<feature type="compositionally biased region" description="Basic and acidic residues" evidence="10">
    <location>
        <begin position="22"/>
        <end position="37"/>
    </location>
</feature>
<dbReference type="AlphaFoldDB" id="A0A3B3QJR4"/>
<keyword evidence="14" id="KW-1185">Reference proteome</keyword>
<dbReference type="Pfam" id="PF25529">
    <property type="entry name" value="Ig_ENGASE1_C"/>
    <property type="match status" value="1"/>
</dbReference>
<proteinExistence type="inferred from homology"/>
<keyword evidence="4" id="KW-0963">Cytoplasm</keyword>
<dbReference type="RefSeq" id="XP_023692710.1">
    <property type="nucleotide sequence ID" value="XM_023836942.2"/>
</dbReference>
<evidence type="ECO:0000256" key="7">
    <source>
        <dbReference type="ARBA" id="ARBA00034414"/>
    </source>
</evidence>
<evidence type="ECO:0000256" key="1">
    <source>
        <dbReference type="ARBA" id="ARBA00004514"/>
    </source>
</evidence>
<dbReference type="EC" id="3.2.1.96" evidence="3"/>
<dbReference type="GeneTree" id="ENSGT00390000018512"/>
<feature type="domain" description="Cytosolic endo-beta-N-acetylglucosaminidase TIM barrel" evidence="11">
    <location>
        <begin position="125"/>
        <end position="404"/>
    </location>
</feature>
<dbReference type="PANTHER" id="PTHR13246">
    <property type="entry name" value="ENDO BETA N-ACETYLGLUCOSAMINIDASE"/>
    <property type="match status" value="1"/>
</dbReference>
<dbReference type="KEGG" id="pki:111856742"/>
<evidence type="ECO:0000256" key="9">
    <source>
        <dbReference type="ARBA" id="ARBA00072457"/>
    </source>
</evidence>
<dbReference type="InterPro" id="IPR057882">
    <property type="entry name" value="ENGase_C"/>
</dbReference>
<evidence type="ECO:0000259" key="12">
    <source>
        <dbReference type="Pfam" id="PF25529"/>
    </source>
</evidence>
<dbReference type="Proteomes" id="UP000261540">
    <property type="component" value="Unplaced"/>
</dbReference>
<evidence type="ECO:0000256" key="8">
    <source>
        <dbReference type="ARBA" id="ARBA00054935"/>
    </source>
</evidence>
<dbReference type="CDD" id="cd06547">
    <property type="entry name" value="GH85_ENGase"/>
    <property type="match status" value="1"/>
</dbReference>
<dbReference type="GO" id="GO:0033925">
    <property type="term" value="F:mannosyl-glycoprotein endo-beta-N-acetylglucosaminidase activity"/>
    <property type="evidence" value="ECO:0007669"/>
    <property type="project" value="UniProtKB-EC"/>
</dbReference>
<evidence type="ECO:0000256" key="10">
    <source>
        <dbReference type="SAM" id="MobiDB-lite"/>
    </source>
</evidence>
<protein>
    <recommendedName>
        <fullName evidence="9">Cytosolic endo-beta-N-acetylglucosaminidase</fullName>
        <ecNumber evidence="3">3.2.1.96</ecNumber>
    </recommendedName>
</protein>
<reference evidence="13" key="1">
    <citation type="submission" date="2025-08" db="UniProtKB">
        <authorList>
            <consortium name="Ensembl"/>
        </authorList>
    </citation>
    <scope>IDENTIFICATION</scope>
</reference>
<evidence type="ECO:0000313" key="13">
    <source>
        <dbReference type="Ensembl" id="ENSPKIP00000006353.1"/>
    </source>
</evidence>
<feature type="compositionally biased region" description="Basic and acidic residues" evidence="10">
    <location>
        <begin position="1"/>
        <end position="11"/>
    </location>
</feature>
<dbReference type="Ensembl" id="ENSPKIT00000030376.1">
    <property type="protein sequence ID" value="ENSPKIP00000006353.1"/>
    <property type="gene ID" value="ENSPKIG00000022668.1"/>
</dbReference>
<accession>A0A3B3QJR4</accession>
<dbReference type="Gene3D" id="2.60.120.260">
    <property type="entry name" value="Galactose-binding domain-like"/>
    <property type="match status" value="1"/>
</dbReference>
<dbReference type="Pfam" id="PF03644">
    <property type="entry name" value="Glyco_hydro_85"/>
    <property type="match status" value="1"/>
</dbReference>
<evidence type="ECO:0000256" key="4">
    <source>
        <dbReference type="ARBA" id="ARBA00022490"/>
    </source>
</evidence>
<evidence type="ECO:0000313" key="14">
    <source>
        <dbReference type="Proteomes" id="UP000261540"/>
    </source>
</evidence>
<dbReference type="STRING" id="1676925.ENSPKIP00000006353"/>
<name>A0A3B3QJR4_9TELE</name>
<evidence type="ECO:0000256" key="2">
    <source>
        <dbReference type="ARBA" id="ARBA00007849"/>
    </source>
</evidence>
<dbReference type="FunFam" id="3.20.20.80:FF:000043">
    <property type="entry name" value="cytosolic endo-beta-N-acetylglucosaminidase"/>
    <property type="match status" value="1"/>
</dbReference>
<dbReference type="Gene3D" id="3.20.20.80">
    <property type="entry name" value="Glycosidases"/>
    <property type="match status" value="1"/>
</dbReference>
<dbReference type="OrthoDB" id="284473at2759"/>
<dbReference type="InterPro" id="IPR005201">
    <property type="entry name" value="TIM_ENGase"/>
</dbReference>
<comment type="catalytic activity">
    <reaction evidence="7">
        <text>an N(4)-(oligosaccharide-(1-&gt;3)-[oligosaccharide-(1-&gt;6)]-beta-D-Man-(1-&gt;4)-beta-D-GlcNAc-(1-&gt;4)-alpha-D-GlcNAc)-L-asparaginyl-[protein] + H2O = an oligosaccharide-(1-&gt;3)-[oligosaccharide-(1-&gt;6)]-beta-D-Man-(1-&gt;4)-D-GlcNAc + N(4)-(N-acetyl-beta-D-glucosaminyl)-L-asparaginyl-[protein]</text>
        <dbReference type="Rhea" id="RHEA:73067"/>
        <dbReference type="Rhea" id="RHEA-COMP:12603"/>
        <dbReference type="Rhea" id="RHEA-COMP:18176"/>
        <dbReference type="ChEBI" id="CHEBI:15377"/>
        <dbReference type="ChEBI" id="CHEBI:132248"/>
        <dbReference type="ChEBI" id="CHEBI:192714"/>
        <dbReference type="ChEBI" id="CHEBI:192715"/>
        <dbReference type="EC" id="3.2.1.96"/>
    </reaction>
</comment>